<gene>
    <name evidence="2" type="ORF">BU14_0107s0013</name>
</gene>
<feature type="region of interest" description="Disordered" evidence="1">
    <location>
        <begin position="99"/>
        <end position="165"/>
    </location>
</feature>
<keyword evidence="3" id="KW-1185">Reference proteome</keyword>
<proteinExistence type="predicted"/>
<sequence>MNTSWMLGLQTLFESQCAGLGSPAGLLGHAARSTRMLTSTTSGVKCRSRLHTAEPPALVPQPSHALPPRPAPHVWRRRLLQPRLRQRHRRWPRRPLCTAQMGMRRMARPSPPPRPPMPARPPSRSPVAAGRLLRRGAARKHWKRRRRGLWRERPPPPRRRRRRCRRRSRCRRRCRHCPCPLHRGRRAPVCPRGGRCLPLIRRTRRRPRAATGCRRHGGGRAGWPPSRRVRLLWPRQSPRRPPLALRLGPVRPVCCRRRQCPPGRRRIVGRALGWLASQPSPPHALATPPSAFAFLLMGCTRRRRCRRPSVTVRRPAAASDAAVGGASGRGGGRRHSGCFSVCRLHRRGKSRPRRKRA</sequence>
<evidence type="ECO:0000256" key="1">
    <source>
        <dbReference type="SAM" id="MobiDB-lite"/>
    </source>
</evidence>
<protein>
    <submittedName>
        <fullName evidence="2">Uncharacterized protein</fullName>
    </submittedName>
</protein>
<dbReference type="EMBL" id="KV918811">
    <property type="protein sequence ID" value="OSX78506.1"/>
    <property type="molecule type" value="Genomic_DNA"/>
</dbReference>
<organism evidence="2 3">
    <name type="scientific">Porphyra umbilicalis</name>
    <name type="common">Purple laver</name>
    <name type="synonym">Red alga</name>
    <dbReference type="NCBI Taxonomy" id="2786"/>
    <lineage>
        <taxon>Eukaryota</taxon>
        <taxon>Rhodophyta</taxon>
        <taxon>Bangiophyceae</taxon>
        <taxon>Bangiales</taxon>
        <taxon>Bangiaceae</taxon>
        <taxon>Porphyra</taxon>
    </lineage>
</organism>
<accession>A0A1X6PCP4</accession>
<feature type="compositionally biased region" description="Basic residues" evidence="1">
    <location>
        <begin position="156"/>
        <end position="165"/>
    </location>
</feature>
<feature type="compositionally biased region" description="Basic residues" evidence="1">
    <location>
        <begin position="132"/>
        <end position="148"/>
    </location>
</feature>
<name>A0A1X6PCP4_PORUM</name>
<feature type="region of interest" description="Disordered" evidence="1">
    <location>
        <begin position="307"/>
        <end position="334"/>
    </location>
</feature>
<dbReference type="AlphaFoldDB" id="A0A1X6PCP4"/>
<feature type="compositionally biased region" description="Pro residues" evidence="1">
    <location>
        <begin position="109"/>
        <end position="124"/>
    </location>
</feature>
<feature type="compositionally biased region" description="Low complexity" evidence="1">
    <location>
        <begin position="308"/>
        <end position="324"/>
    </location>
</feature>
<evidence type="ECO:0000313" key="2">
    <source>
        <dbReference type="EMBL" id="OSX78506.1"/>
    </source>
</evidence>
<dbReference type="Proteomes" id="UP000218209">
    <property type="component" value="Unassembled WGS sequence"/>
</dbReference>
<reference evidence="2 3" key="1">
    <citation type="submission" date="2017-03" db="EMBL/GenBank/DDBJ databases">
        <title>WGS assembly of Porphyra umbilicalis.</title>
        <authorList>
            <person name="Brawley S.H."/>
            <person name="Blouin N.A."/>
            <person name="Ficko-Blean E."/>
            <person name="Wheeler G.L."/>
            <person name="Lohr M."/>
            <person name="Goodson H.V."/>
            <person name="Jenkins J.W."/>
            <person name="Blaby-Haas C.E."/>
            <person name="Helliwell K.E."/>
            <person name="Chan C."/>
            <person name="Marriage T."/>
            <person name="Bhattacharya D."/>
            <person name="Klein A.S."/>
            <person name="Badis Y."/>
            <person name="Brodie J."/>
            <person name="Cao Y."/>
            <person name="Collen J."/>
            <person name="Dittami S.M."/>
            <person name="Gachon C.M."/>
            <person name="Green B.R."/>
            <person name="Karpowicz S."/>
            <person name="Kim J.W."/>
            <person name="Kudahl U."/>
            <person name="Lin S."/>
            <person name="Michel G."/>
            <person name="Mittag M."/>
            <person name="Olson B.J."/>
            <person name="Pangilinan J."/>
            <person name="Peng Y."/>
            <person name="Qiu H."/>
            <person name="Shu S."/>
            <person name="Singer J.T."/>
            <person name="Smith A.G."/>
            <person name="Sprecher B.N."/>
            <person name="Wagner V."/>
            <person name="Wang W."/>
            <person name="Wang Z.-Y."/>
            <person name="Yan J."/>
            <person name="Yarish C."/>
            <person name="Zoeuner-Riek S."/>
            <person name="Zhuang Y."/>
            <person name="Zou Y."/>
            <person name="Lindquist E.A."/>
            <person name="Grimwood J."/>
            <person name="Barry K."/>
            <person name="Rokhsar D.S."/>
            <person name="Schmutz J."/>
            <person name="Stiller J.W."/>
            <person name="Grossman A.R."/>
            <person name="Prochnik S.E."/>
        </authorList>
    </citation>
    <scope>NUCLEOTIDE SEQUENCE [LARGE SCALE GENOMIC DNA]</scope>
    <source>
        <strain evidence="2">4086291</strain>
    </source>
</reference>
<evidence type="ECO:0000313" key="3">
    <source>
        <dbReference type="Proteomes" id="UP000218209"/>
    </source>
</evidence>